<accession>A0A660CBQ5</accession>
<dbReference type="Proteomes" id="UP000317303">
    <property type="component" value="Unassembled WGS sequence"/>
</dbReference>
<feature type="transmembrane region" description="Helical" evidence="1">
    <location>
        <begin position="87"/>
        <end position="108"/>
    </location>
</feature>
<comment type="caution">
    <text evidence="2">The sequence shown here is derived from an EMBL/GenBank/DDBJ whole genome shotgun (WGS) entry which is preliminary data.</text>
</comment>
<keyword evidence="3" id="KW-1185">Reference proteome</keyword>
<proteinExistence type="predicted"/>
<evidence type="ECO:0000313" key="2">
    <source>
        <dbReference type="EMBL" id="TWH20746.1"/>
    </source>
</evidence>
<gene>
    <name evidence="2" type="ORF">JD82_02594</name>
</gene>
<feature type="transmembrane region" description="Helical" evidence="1">
    <location>
        <begin position="20"/>
        <end position="39"/>
    </location>
</feature>
<name>A0A660CBQ5_9PSEU</name>
<keyword evidence="1" id="KW-0472">Membrane</keyword>
<dbReference type="RefSeq" id="WP_048808576.1">
    <property type="nucleotide sequence ID" value="NZ_JOIJ01000005.1"/>
</dbReference>
<evidence type="ECO:0000313" key="3">
    <source>
        <dbReference type="Proteomes" id="UP000317303"/>
    </source>
</evidence>
<keyword evidence="1" id="KW-1133">Transmembrane helix</keyword>
<protein>
    <submittedName>
        <fullName evidence="2">Uncharacterized protein</fullName>
    </submittedName>
</protein>
<sequence>MAGSRESLAESAVSRRRRVVVVGLTLVAAACAGVALWGMHDLVIAKRCLDGALYRDRFNGAAITPDACVIATTTGSPIRVALNGPSFVGTLLATVGTVAAAVATFVAVRRVRRAHRGA</sequence>
<evidence type="ECO:0000256" key="1">
    <source>
        <dbReference type="SAM" id="Phobius"/>
    </source>
</evidence>
<dbReference type="PROSITE" id="PS51257">
    <property type="entry name" value="PROKAR_LIPOPROTEIN"/>
    <property type="match status" value="1"/>
</dbReference>
<dbReference type="AlphaFoldDB" id="A0A660CBQ5"/>
<reference evidence="2 3" key="1">
    <citation type="submission" date="2019-07" db="EMBL/GenBank/DDBJ databases">
        <title>R&amp;d 2014.</title>
        <authorList>
            <person name="Klenk H.-P."/>
        </authorList>
    </citation>
    <scope>NUCLEOTIDE SEQUENCE [LARGE SCALE GENOMIC DNA]</scope>
    <source>
        <strain evidence="2 3">DSM 43194</strain>
    </source>
</reference>
<keyword evidence="1" id="KW-0812">Transmembrane</keyword>
<dbReference type="EMBL" id="VLJV01000001">
    <property type="protein sequence ID" value="TWH20746.1"/>
    <property type="molecule type" value="Genomic_DNA"/>
</dbReference>
<organism evidence="2 3">
    <name type="scientific">Prauserella rugosa</name>
    <dbReference type="NCBI Taxonomy" id="43354"/>
    <lineage>
        <taxon>Bacteria</taxon>
        <taxon>Bacillati</taxon>
        <taxon>Actinomycetota</taxon>
        <taxon>Actinomycetes</taxon>
        <taxon>Pseudonocardiales</taxon>
        <taxon>Pseudonocardiaceae</taxon>
        <taxon>Prauserella</taxon>
    </lineage>
</organism>